<dbReference type="SMART" id="SM00955">
    <property type="entry name" value="RNB"/>
    <property type="match status" value="1"/>
</dbReference>
<feature type="domain" description="RNB" evidence="1">
    <location>
        <begin position="51"/>
        <end position="368"/>
    </location>
</feature>
<comment type="caution">
    <text evidence="2">The sequence shown here is derived from an EMBL/GenBank/DDBJ whole genome shotgun (WGS) entry which is preliminary data.</text>
</comment>
<accession>A0ABT7N363</accession>
<dbReference type="Pfam" id="PF18614">
    <property type="entry name" value="RNase_II_C_S1"/>
    <property type="match status" value="1"/>
</dbReference>
<dbReference type="EMBL" id="JASXSZ010000006">
    <property type="protein sequence ID" value="MDL9981122.1"/>
    <property type="molecule type" value="Genomic_DNA"/>
</dbReference>
<gene>
    <name evidence="2" type="ORF">QSV35_17455</name>
</gene>
<reference evidence="2 3" key="1">
    <citation type="submission" date="2023-06" db="EMBL/GenBank/DDBJ databases">
        <title>Microbacterium sp. nov., isolated from a waste landfill.</title>
        <authorList>
            <person name="Wen W."/>
        </authorList>
    </citation>
    <scope>NUCLEOTIDE SEQUENCE [LARGE SCALE GENOMIC DNA]</scope>
    <source>
        <strain evidence="2 3">ASV49</strain>
    </source>
</reference>
<dbReference type="PANTHER" id="PTHR23355:SF42">
    <property type="entry name" value="RIBONUCLEASE II, CHLOROPLASTIC_MITOCHONDRIAL"/>
    <property type="match status" value="1"/>
</dbReference>
<dbReference type="RefSeq" id="WP_286290124.1">
    <property type="nucleotide sequence ID" value="NZ_JASXSZ010000006.1"/>
</dbReference>
<dbReference type="SUPFAM" id="SSF50249">
    <property type="entry name" value="Nucleic acid-binding proteins"/>
    <property type="match status" value="1"/>
</dbReference>
<evidence type="ECO:0000259" key="1">
    <source>
        <dbReference type="SMART" id="SM00955"/>
    </source>
</evidence>
<dbReference type="Pfam" id="PF00773">
    <property type="entry name" value="RNB"/>
    <property type="match status" value="1"/>
</dbReference>
<keyword evidence="3" id="KW-1185">Reference proteome</keyword>
<proteinExistence type="predicted"/>
<protein>
    <submittedName>
        <fullName evidence="2">RNB domain-containing ribonuclease</fullName>
    </submittedName>
</protein>
<sequence length="473" mass="50007">MPTRRAHLTPSTSDGSLAASLAALRVSLSIPDSFPADVLAEAQAATDAPPDVDLRDIPFATLDPAGSKDLDQAFQLERNGSGWRVRYAIADVPGFVAPDGAVDAEARRRGQTLYGADGSVPLHPVSLSEDKASLLPGVDRPAFVWTFDLDASGVSTSHRVERALVRSRVQLDYPSTQAALDAGSDSPAALLPEIGRVRVEQEKLRGGASLNLPDEEIVRDSSGGYRIERRRPLPIEDWNAQLSLLTGMAAASLMLDAKVGILRTMPAPSADAESAFRVRTVALGLPWPDGQRYGDYLRGLDREDPQTLAVLQAAASLFRGAGYLAFDGELPGETTQAAVAAPYAHVTAPLRRLVDRWGLVVCAAVSSGSDVPSWARDSLGSVPALMRESSDRSSRLSSGSLNRVEAALLRDRVGQRLTAVVLEVFEGKARVQLTDPVVTASCRVGAAVAAGTEITVTLLSADIATGSVEFSAP</sequence>
<organism evidence="2 3">
    <name type="scientific">Microbacterium candidum</name>
    <dbReference type="NCBI Taxonomy" id="3041922"/>
    <lineage>
        <taxon>Bacteria</taxon>
        <taxon>Bacillati</taxon>
        <taxon>Actinomycetota</taxon>
        <taxon>Actinomycetes</taxon>
        <taxon>Micrococcales</taxon>
        <taxon>Microbacteriaceae</taxon>
        <taxon>Microbacterium</taxon>
    </lineage>
</organism>
<dbReference type="InterPro" id="IPR012340">
    <property type="entry name" value="NA-bd_OB-fold"/>
</dbReference>
<dbReference type="InterPro" id="IPR001900">
    <property type="entry name" value="RNase_II/R"/>
</dbReference>
<dbReference type="InterPro" id="IPR040596">
    <property type="entry name" value="RNase_II_C_S1"/>
</dbReference>
<evidence type="ECO:0000313" key="3">
    <source>
        <dbReference type="Proteomes" id="UP001235064"/>
    </source>
</evidence>
<evidence type="ECO:0000313" key="2">
    <source>
        <dbReference type="EMBL" id="MDL9981122.1"/>
    </source>
</evidence>
<dbReference type="PANTHER" id="PTHR23355">
    <property type="entry name" value="RIBONUCLEASE"/>
    <property type="match status" value="1"/>
</dbReference>
<dbReference type="Proteomes" id="UP001235064">
    <property type="component" value="Unassembled WGS sequence"/>
</dbReference>
<name>A0ABT7N363_9MICO</name>
<dbReference type="InterPro" id="IPR050180">
    <property type="entry name" value="RNR_Ribonuclease"/>
</dbReference>